<organism evidence="3">
    <name type="scientific">Harpegnathos saltator</name>
    <name type="common">Jerdon's jumping ant</name>
    <dbReference type="NCBI Taxonomy" id="610380"/>
    <lineage>
        <taxon>Eukaryota</taxon>
        <taxon>Metazoa</taxon>
        <taxon>Ecdysozoa</taxon>
        <taxon>Arthropoda</taxon>
        <taxon>Hexapoda</taxon>
        <taxon>Insecta</taxon>
        <taxon>Pterygota</taxon>
        <taxon>Neoptera</taxon>
        <taxon>Endopterygota</taxon>
        <taxon>Hymenoptera</taxon>
        <taxon>Apocrita</taxon>
        <taxon>Aculeata</taxon>
        <taxon>Formicoidea</taxon>
        <taxon>Formicidae</taxon>
        <taxon>Ponerinae</taxon>
        <taxon>Ponerini</taxon>
        <taxon>Harpegnathos</taxon>
    </lineage>
</organism>
<evidence type="ECO:0000313" key="3">
    <source>
        <dbReference type="Proteomes" id="UP000008237"/>
    </source>
</evidence>
<feature type="region of interest" description="Disordered" evidence="1">
    <location>
        <begin position="1"/>
        <end position="31"/>
    </location>
</feature>
<dbReference type="EMBL" id="GL447569">
    <property type="protein sequence ID" value="EFN86365.1"/>
    <property type="molecule type" value="Genomic_DNA"/>
</dbReference>
<feature type="compositionally biased region" description="Basic and acidic residues" evidence="1">
    <location>
        <begin position="1"/>
        <end position="13"/>
    </location>
</feature>
<gene>
    <name evidence="2" type="ORF">EAI_04261</name>
</gene>
<name>E2BD57_HARSA</name>
<feature type="region of interest" description="Disordered" evidence="1">
    <location>
        <begin position="51"/>
        <end position="78"/>
    </location>
</feature>
<accession>E2BD57</accession>
<feature type="compositionally biased region" description="Basic and acidic residues" evidence="1">
    <location>
        <begin position="63"/>
        <end position="72"/>
    </location>
</feature>
<proteinExistence type="predicted"/>
<evidence type="ECO:0000256" key="1">
    <source>
        <dbReference type="SAM" id="MobiDB-lite"/>
    </source>
</evidence>
<dbReference type="AlphaFoldDB" id="E2BD57"/>
<reference evidence="2 3" key="1">
    <citation type="journal article" date="2010" name="Science">
        <title>Genomic comparison of the ants Camponotus floridanus and Harpegnathos saltator.</title>
        <authorList>
            <person name="Bonasio R."/>
            <person name="Zhang G."/>
            <person name="Ye C."/>
            <person name="Mutti N.S."/>
            <person name="Fang X."/>
            <person name="Qin N."/>
            <person name="Donahue G."/>
            <person name="Yang P."/>
            <person name="Li Q."/>
            <person name="Li C."/>
            <person name="Zhang P."/>
            <person name="Huang Z."/>
            <person name="Berger S.L."/>
            <person name="Reinberg D."/>
            <person name="Wang J."/>
            <person name="Liebig J."/>
        </authorList>
    </citation>
    <scope>NUCLEOTIDE SEQUENCE [LARGE SCALE GENOMIC DNA]</scope>
    <source>
        <strain evidence="2 3">R22 G/1</strain>
    </source>
</reference>
<dbReference type="InParanoid" id="E2BD57"/>
<evidence type="ECO:0000313" key="2">
    <source>
        <dbReference type="EMBL" id="EFN86365.1"/>
    </source>
</evidence>
<dbReference type="Proteomes" id="UP000008237">
    <property type="component" value="Unassembled WGS sequence"/>
</dbReference>
<protein>
    <submittedName>
        <fullName evidence="2">Uncharacterized protein</fullName>
    </submittedName>
</protein>
<sequence>MGKSEYKSDDEKQNVAGTRHGRPTEPINTRQACPPVTAVVCRRSALRTTLEDAPAASWAEEQVEGRAGKGREGGSGLRFPSARVPKLHPAAGLGLLSGPWIHVVRADEDEKELLSSLTLASLMAVSQHARDFSLSKAMTLSPGSPASVSSASALLFGLRQAPHTKGAPKHRFAFGILTVSYGFDLNGFEPMDTNCESPELFYNHLLENSEFQSSSFQPTLTKELSHIDRVSKNMEKTLNKTPNPNLMVHEPKAHKPSKSINLEVSVDWFHEQGAQNNSSSVTKRLGFTVRSTFGLITKNNVGNNFLFATKHERMNNSAVYLSDRYGPTED</sequence>
<keyword evidence="3" id="KW-1185">Reference proteome</keyword>